<evidence type="ECO:0000313" key="3">
    <source>
        <dbReference type="Proteomes" id="UP001176961"/>
    </source>
</evidence>
<feature type="signal peptide" evidence="1">
    <location>
        <begin position="1"/>
        <end position="22"/>
    </location>
</feature>
<gene>
    <name evidence="2" type="ORF">CYNAS_LOCUS20954</name>
</gene>
<evidence type="ECO:0000256" key="1">
    <source>
        <dbReference type="SAM" id="SignalP"/>
    </source>
</evidence>
<organism evidence="2 3">
    <name type="scientific">Cylicocyclus nassatus</name>
    <name type="common">Nematode worm</name>
    <dbReference type="NCBI Taxonomy" id="53992"/>
    <lineage>
        <taxon>Eukaryota</taxon>
        <taxon>Metazoa</taxon>
        <taxon>Ecdysozoa</taxon>
        <taxon>Nematoda</taxon>
        <taxon>Chromadorea</taxon>
        <taxon>Rhabditida</taxon>
        <taxon>Rhabditina</taxon>
        <taxon>Rhabditomorpha</taxon>
        <taxon>Strongyloidea</taxon>
        <taxon>Strongylidae</taxon>
        <taxon>Cylicocyclus</taxon>
    </lineage>
</organism>
<sequence>MLYLKAIFILLLLLCTPRASYECQPSERVQDCLRECLRKNDTSFLCKYSCYTNGKFFIYY</sequence>
<dbReference type="AlphaFoldDB" id="A0AA36HDZ0"/>
<name>A0AA36HDZ0_CYLNA</name>
<accession>A0AA36HDZ0</accession>
<dbReference type="Proteomes" id="UP001176961">
    <property type="component" value="Unassembled WGS sequence"/>
</dbReference>
<keyword evidence="3" id="KW-1185">Reference proteome</keyword>
<feature type="chain" id="PRO_5041317418" evidence="1">
    <location>
        <begin position="23"/>
        <end position="60"/>
    </location>
</feature>
<keyword evidence="1" id="KW-0732">Signal</keyword>
<comment type="caution">
    <text evidence="2">The sequence shown here is derived from an EMBL/GenBank/DDBJ whole genome shotgun (WGS) entry which is preliminary data.</text>
</comment>
<proteinExistence type="predicted"/>
<protein>
    <submittedName>
        <fullName evidence="2">Uncharacterized protein</fullName>
    </submittedName>
</protein>
<reference evidence="2" key="1">
    <citation type="submission" date="2023-07" db="EMBL/GenBank/DDBJ databases">
        <authorList>
            <consortium name="CYATHOMIX"/>
        </authorList>
    </citation>
    <scope>NUCLEOTIDE SEQUENCE</scope>
    <source>
        <strain evidence="2">N/A</strain>
    </source>
</reference>
<evidence type="ECO:0000313" key="2">
    <source>
        <dbReference type="EMBL" id="CAJ0608971.1"/>
    </source>
</evidence>
<dbReference type="EMBL" id="CATQJL010000326">
    <property type="protein sequence ID" value="CAJ0608971.1"/>
    <property type="molecule type" value="Genomic_DNA"/>
</dbReference>